<geneLocation type="plasmid" evidence="1 2">
    <name>unnamed1</name>
</geneLocation>
<keyword evidence="1" id="KW-0614">Plasmid</keyword>
<dbReference type="Proteomes" id="UP000505377">
    <property type="component" value="Plasmid unnamed1"/>
</dbReference>
<dbReference type="KEGG" id="pbro:HOP40_34695"/>
<dbReference type="EMBL" id="CP053565">
    <property type="protein sequence ID" value="QJY51133.1"/>
    <property type="molecule type" value="Genomic_DNA"/>
</dbReference>
<dbReference type="RefSeq" id="WP_172169847.1">
    <property type="nucleotide sequence ID" value="NZ_CP053565.1"/>
</dbReference>
<dbReference type="AlphaFoldDB" id="A0A6M6JV63"/>
<reference evidence="1 2" key="1">
    <citation type="submission" date="2020-05" db="EMBL/GenBank/DDBJ databases">
        <authorList>
            <person name="Mo P."/>
        </authorList>
    </citation>
    <scope>NUCLEOTIDE SEQUENCE [LARGE SCALE GENOMIC DNA]</scope>
    <source>
        <strain evidence="1 2">Gen01</strain>
        <plasmid evidence="1 2">unnamed1</plasmid>
    </source>
</reference>
<evidence type="ECO:0000313" key="1">
    <source>
        <dbReference type="EMBL" id="QJY51133.1"/>
    </source>
</evidence>
<organism evidence="1 2">
    <name type="scientific">Pseudonocardia broussonetiae</name>
    <dbReference type="NCBI Taxonomy" id="2736640"/>
    <lineage>
        <taxon>Bacteria</taxon>
        <taxon>Bacillati</taxon>
        <taxon>Actinomycetota</taxon>
        <taxon>Actinomycetes</taxon>
        <taxon>Pseudonocardiales</taxon>
        <taxon>Pseudonocardiaceae</taxon>
        <taxon>Pseudonocardia</taxon>
    </lineage>
</organism>
<name>A0A6M6JV63_9PSEU</name>
<protein>
    <submittedName>
        <fullName evidence="1">Uncharacterized protein</fullName>
    </submittedName>
</protein>
<keyword evidence="2" id="KW-1185">Reference proteome</keyword>
<evidence type="ECO:0000313" key="2">
    <source>
        <dbReference type="Proteomes" id="UP000505377"/>
    </source>
</evidence>
<accession>A0A6M6JV63</accession>
<proteinExistence type="predicted"/>
<gene>
    <name evidence="1" type="ORF">HOP40_34695</name>
</gene>
<sequence>MLGHKLFRKGIVSRDNLRAAPDRFVVEAAHFEVIDAVRDAHVISSA</sequence>